<dbReference type="Gene3D" id="2.60.120.260">
    <property type="entry name" value="Galactose-binding domain-like"/>
    <property type="match status" value="1"/>
</dbReference>
<dbReference type="Pfam" id="PF18368">
    <property type="entry name" value="Ig_GlcNase"/>
    <property type="match status" value="1"/>
</dbReference>
<organism evidence="10 11">
    <name type="scientific">Crossiella equi</name>
    <dbReference type="NCBI Taxonomy" id="130796"/>
    <lineage>
        <taxon>Bacteria</taxon>
        <taxon>Bacillati</taxon>
        <taxon>Actinomycetota</taxon>
        <taxon>Actinomycetes</taxon>
        <taxon>Pseudonocardiales</taxon>
        <taxon>Pseudonocardiaceae</taxon>
        <taxon>Crossiella</taxon>
    </lineage>
</organism>
<comment type="caution">
    <text evidence="10">The sequence shown here is derived from an EMBL/GenBank/DDBJ whole genome shotgun (WGS) entry which is preliminary data.</text>
</comment>
<dbReference type="Pfam" id="PF22666">
    <property type="entry name" value="Glyco_hydro_2_N2"/>
    <property type="match status" value="1"/>
</dbReference>
<evidence type="ECO:0000256" key="3">
    <source>
        <dbReference type="ARBA" id="ARBA00023295"/>
    </source>
</evidence>
<dbReference type="InterPro" id="IPR041447">
    <property type="entry name" value="Mannosidase_ig"/>
</dbReference>
<dbReference type="GO" id="GO:0052761">
    <property type="term" value="F:exo-1,4-beta-D-glucosaminidase activity"/>
    <property type="evidence" value="ECO:0007669"/>
    <property type="project" value="UniProtKB-EC"/>
</dbReference>
<comment type="similarity">
    <text evidence="1">Belongs to the glycosyl hydrolase 2 family.</text>
</comment>
<dbReference type="Gene3D" id="3.20.20.80">
    <property type="entry name" value="Glycosidases"/>
    <property type="match status" value="1"/>
</dbReference>
<dbReference type="InterPro" id="IPR008979">
    <property type="entry name" value="Galactose-bd-like_sf"/>
</dbReference>
<dbReference type="InterPro" id="IPR006102">
    <property type="entry name" value="Ig-like_GH2"/>
</dbReference>
<reference evidence="10 11" key="1">
    <citation type="submission" date="2021-03" db="EMBL/GenBank/DDBJ databases">
        <title>Sequencing the genomes of 1000 actinobacteria strains.</title>
        <authorList>
            <person name="Klenk H.-P."/>
        </authorList>
    </citation>
    <scope>NUCLEOTIDE SEQUENCE [LARGE SCALE GENOMIC DNA]</scope>
    <source>
        <strain evidence="10 11">DSM 44580</strain>
    </source>
</reference>
<dbReference type="InterPro" id="IPR054593">
    <property type="entry name" value="Beta-mannosidase-like_N2"/>
</dbReference>
<dbReference type="InterPro" id="IPR013783">
    <property type="entry name" value="Ig-like_fold"/>
</dbReference>
<evidence type="ECO:0000313" key="11">
    <source>
        <dbReference type="Proteomes" id="UP001519363"/>
    </source>
</evidence>
<feature type="domain" description="Beta-mannosidase-like galactose-binding" evidence="9">
    <location>
        <begin position="84"/>
        <end position="199"/>
    </location>
</feature>
<dbReference type="Pfam" id="PF17786">
    <property type="entry name" value="Mannosidase_ig"/>
    <property type="match status" value="1"/>
</dbReference>
<dbReference type="SUPFAM" id="SSF49785">
    <property type="entry name" value="Galactose-binding domain-like"/>
    <property type="match status" value="1"/>
</dbReference>
<dbReference type="PANTHER" id="PTHR43536:SF1">
    <property type="entry name" value="MANNOSYLGLYCOPROTEIN ENDO-BETA-MANNOSIDASE"/>
    <property type="match status" value="1"/>
</dbReference>
<dbReference type="Pfam" id="PF00703">
    <property type="entry name" value="Glyco_hydro_2"/>
    <property type="match status" value="1"/>
</dbReference>
<feature type="domain" description="Mannosidase Ig/CBM-like" evidence="7">
    <location>
        <begin position="689"/>
        <end position="768"/>
    </location>
</feature>
<dbReference type="InterPro" id="IPR041351">
    <property type="entry name" value="Ig_GlcNase"/>
</dbReference>
<feature type="domain" description="Glycoside hydrolase family 2 catalytic" evidence="6">
    <location>
        <begin position="360"/>
        <end position="484"/>
    </location>
</feature>
<feature type="domain" description="Glycoside hydrolase family 2 immunoglobulin-like beta-sandwich" evidence="5">
    <location>
        <begin position="236"/>
        <end position="349"/>
    </location>
</feature>
<dbReference type="SUPFAM" id="SSF49303">
    <property type="entry name" value="beta-Galactosidase/glucuronidase domain"/>
    <property type="match status" value="3"/>
</dbReference>
<evidence type="ECO:0000313" key="10">
    <source>
        <dbReference type="EMBL" id="MBP2475802.1"/>
    </source>
</evidence>
<evidence type="ECO:0000259" key="6">
    <source>
        <dbReference type="Pfam" id="PF02836"/>
    </source>
</evidence>
<dbReference type="Proteomes" id="UP001519363">
    <property type="component" value="Unassembled WGS sequence"/>
</dbReference>
<evidence type="ECO:0000256" key="1">
    <source>
        <dbReference type="ARBA" id="ARBA00007401"/>
    </source>
</evidence>
<evidence type="ECO:0000259" key="7">
    <source>
        <dbReference type="Pfam" id="PF17786"/>
    </source>
</evidence>
<dbReference type="InterPro" id="IPR006103">
    <property type="entry name" value="Glyco_hydro_2_cat"/>
</dbReference>
<gene>
    <name evidence="10" type="ORF">JOF53_004674</name>
</gene>
<feature type="chain" id="PRO_5045324031" evidence="4">
    <location>
        <begin position="28"/>
        <end position="901"/>
    </location>
</feature>
<keyword evidence="2 10" id="KW-0378">Hydrolase</keyword>
<dbReference type="RefSeq" id="WP_086780577.1">
    <property type="nucleotide sequence ID" value="NZ_JAGIOO010000001.1"/>
</dbReference>
<dbReference type="Gene3D" id="2.60.40.10">
    <property type="entry name" value="Immunoglobulins"/>
    <property type="match status" value="3"/>
</dbReference>
<dbReference type="SUPFAM" id="SSF51445">
    <property type="entry name" value="(Trans)glycosidases"/>
    <property type="match status" value="1"/>
</dbReference>
<evidence type="ECO:0000259" key="9">
    <source>
        <dbReference type="Pfam" id="PF22666"/>
    </source>
</evidence>
<dbReference type="EMBL" id="JAGIOO010000001">
    <property type="protein sequence ID" value="MBP2475802.1"/>
    <property type="molecule type" value="Genomic_DNA"/>
</dbReference>
<name>A0ABS5AHP0_9PSEU</name>
<keyword evidence="3 10" id="KW-0326">Glycosidase</keyword>
<evidence type="ECO:0000256" key="4">
    <source>
        <dbReference type="SAM" id="SignalP"/>
    </source>
</evidence>
<accession>A0ABS5AHP0</accession>
<feature type="signal peptide" evidence="4">
    <location>
        <begin position="1"/>
        <end position="27"/>
    </location>
</feature>
<proteinExistence type="inferred from homology"/>
<evidence type="ECO:0000259" key="5">
    <source>
        <dbReference type="Pfam" id="PF00703"/>
    </source>
</evidence>
<dbReference type="InterPro" id="IPR017853">
    <property type="entry name" value="GH"/>
</dbReference>
<protein>
    <submittedName>
        <fullName evidence="10">Exo-1,4-beta-D-glucosaminidase</fullName>
        <ecNumber evidence="10">3.2.1.165</ecNumber>
    </submittedName>
</protein>
<dbReference type="InterPro" id="IPR043534">
    <property type="entry name" value="EBDG/EBM"/>
</dbReference>
<dbReference type="PANTHER" id="PTHR43536">
    <property type="entry name" value="MANNOSYLGLYCOPROTEIN ENDO-BETA-MANNOSIDASE"/>
    <property type="match status" value="1"/>
</dbReference>
<feature type="domain" description="Exo-beta-D-glucosaminidase Ig-fold" evidence="8">
    <location>
        <begin position="781"/>
        <end position="891"/>
    </location>
</feature>
<dbReference type="InterPro" id="IPR036156">
    <property type="entry name" value="Beta-gal/glucu_dom_sf"/>
</dbReference>
<dbReference type="EC" id="3.2.1.165" evidence="10"/>
<dbReference type="Pfam" id="PF02836">
    <property type="entry name" value="Glyco_hydro_2_C"/>
    <property type="match status" value="1"/>
</dbReference>
<keyword evidence="11" id="KW-1185">Reference proteome</keyword>
<evidence type="ECO:0000256" key="2">
    <source>
        <dbReference type="ARBA" id="ARBA00022801"/>
    </source>
</evidence>
<evidence type="ECO:0000259" key="8">
    <source>
        <dbReference type="Pfam" id="PF18368"/>
    </source>
</evidence>
<keyword evidence="4" id="KW-0732">Signal</keyword>
<sequence length="901" mass="97516">MSRRRAPWLAGAVSLALLLPSIPGANAAPDTGPGRAAGPVYQLGATPAAPVAPAQTTTIPDWRMQSSSVATGAGSAISAPGFSDTSWYAVPKRSTVMAGLIANNKYGDVNYGTNLQKASTADFQVPWWYRRAFTADPQPGQHTFLKLNGGVISRGEVWLNGTKVAGTDTVIGAYPTHEFDVTSLLRKGDNALAIRATQANVDQDLIIHFIDWAQLPPDRNQGIFRDVQLATSGAVALRDPQVDTDLPLPNLGSADVTVRVNARNNTNTAVNAEVSGTIGELGVRTTVALGPKETKTVTFSPGNTAGMRFLNPRVWWPFQMGAQPMYDATLSVKVNGQVSDTAKTSFGVREVSSRLNKGGREFSVNGKPFLVRGGGWASDLFLRTDLRYIPDQLNLVRSMGMNTIRLEGKPENDEFYDMADRLGIMLITGWECCSKWENYGSFDAEDNRVAGESAEDEAKRIRNHPSMLAFMIGSDAAPGAGLEKIYLDALGRAGWKLPVISSAKALSSPQLGSPGMKMDGPYWWVPPNYWYNEQAGGAAGFASEVGPGPTIPELDELKKFLPQSDINKLTDYNATQYHLSRSSTFNKLTFWGTALDGRYGKPANAEDVVRKAQLANYEVNRAQFEAFGRDWSDANKPATGVIYWMLNNAWPTMYWHLYDYYLATAGSYFGAKTGLRPLHVQYSYDDKTLAVVNTGLTDVPGLSVQTTVYNLDGTVKADETRPVTAKGNASVRVGSLPQPSGLSTTYFTRLLLKDGSGKVLDRNVYWLSTKADTLDYGNSTWYHTPQTGYADLKGLNNLPAATVKTTAASAVEGDRTRTTVTLANTSTGKQVGFFVRANIRKGAGGPEVLPTDWSDNYVTLWPGETLTLTASYRTADLSGATPTVELSGHNVAKQVVPAPVR</sequence>